<evidence type="ECO:0000313" key="3">
    <source>
        <dbReference type="Proteomes" id="UP001166291"/>
    </source>
</evidence>
<dbReference type="InterPro" id="IPR000835">
    <property type="entry name" value="HTH_MarR-typ"/>
</dbReference>
<evidence type="ECO:0000313" key="2">
    <source>
        <dbReference type="EMBL" id="MBW2940746.1"/>
    </source>
</evidence>
<accession>A0ABS6VR45</accession>
<dbReference type="PANTHER" id="PTHR33164">
    <property type="entry name" value="TRANSCRIPTIONAL REGULATOR, MARR FAMILY"/>
    <property type="match status" value="1"/>
</dbReference>
<dbReference type="RefSeq" id="WP_219042917.1">
    <property type="nucleotide sequence ID" value="NZ_JAHWDQ010000001.1"/>
</dbReference>
<dbReference type="Pfam" id="PF12802">
    <property type="entry name" value="MarR_2"/>
    <property type="match status" value="1"/>
</dbReference>
<proteinExistence type="predicted"/>
<name>A0ABS6VR45_9GAMM</name>
<protein>
    <submittedName>
        <fullName evidence="2">MarR family transcriptional regulator</fullName>
    </submittedName>
</protein>
<dbReference type="SMART" id="SM00347">
    <property type="entry name" value="HTH_MARR"/>
    <property type="match status" value="1"/>
</dbReference>
<gene>
    <name evidence="2" type="ORF">KXJ70_08170</name>
</gene>
<keyword evidence="3" id="KW-1185">Reference proteome</keyword>
<organism evidence="2 3">
    <name type="scientific">Zhongshania aquimaris</name>
    <dbReference type="NCBI Taxonomy" id="2857107"/>
    <lineage>
        <taxon>Bacteria</taxon>
        <taxon>Pseudomonadati</taxon>
        <taxon>Pseudomonadota</taxon>
        <taxon>Gammaproteobacteria</taxon>
        <taxon>Cellvibrionales</taxon>
        <taxon>Spongiibacteraceae</taxon>
        <taxon>Zhongshania</taxon>
    </lineage>
</organism>
<reference evidence="2" key="1">
    <citation type="submission" date="2021-07" db="EMBL/GenBank/DDBJ databases">
        <title>Zhongshania sp. CAU 1632 isolated from seawater.</title>
        <authorList>
            <person name="Kim W."/>
        </authorList>
    </citation>
    <scope>NUCLEOTIDE SEQUENCE</scope>
    <source>
        <strain evidence="2">CAU 1632</strain>
    </source>
</reference>
<dbReference type="EMBL" id="JAHWDQ010000001">
    <property type="protein sequence ID" value="MBW2940746.1"/>
    <property type="molecule type" value="Genomic_DNA"/>
</dbReference>
<dbReference type="PANTHER" id="PTHR33164:SF43">
    <property type="entry name" value="HTH-TYPE TRANSCRIPTIONAL REPRESSOR YETL"/>
    <property type="match status" value="1"/>
</dbReference>
<sequence length="178" mass="20019">MDDKRITVDELHRQQEANWPEMYAATKPAVLRILRASDVFTNQTTLKLKEHTLSRAEFDALATLRRQAAPHRITPTALCKALLISSGGLTKLLYRLESAELIKRPASPEDGRSLLVQLSPKGKKLIEGLVATIGQLHTDRLRNLTDTEQAQLDHLLRKMLQDNEGEALTREDHLEGPT</sequence>
<evidence type="ECO:0000259" key="1">
    <source>
        <dbReference type="PROSITE" id="PS50995"/>
    </source>
</evidence>
<dbReference type="PROSITE" id="PS50995">
    <property type="entry name" value="HTH_MARR_2"/>
    <property type="match status" value="1"/>
</dbReference>
<dbReference type="Proteomes" id="UP001166291">
    <property type="component" value="Unassembled WGS sequence"/>
</dbReference>
<dbReference type="InterPro" id="IPR039422">
    <property type="entry name" value="MarR/SlyA-like"/>
</dbReference>
<comment type="caution">
    <text evidence="2">The sequence shown here is derived from an EMBL/GenBank/DDBJ whole genome shotgun (WGS) entry which is preliminary data.</text>
</comment>
<feature type="domain" description="HTH marR-type" evidence="1">
    <location>
        <begin position="23"/>
        <end position="161"/>
    </location>
</feature>